<dbReference type="PANTHER" id="PTHR21666">
    <property type="entry name" value="PEPTIDASE-RELATED"/>
    <property type="match status" value="1"/>
</dbReference>
<evidence type="ECO:0000313" key="3">
    <source>
        <dbReference type="EMBL" id="MFC3831627.1"/>
    </source>
</evidence>
<protein>
    <submittedName>
        <fullName evidence="3">M23 family metallopeptidase</fullName>
        <ecNumber evidence="3">3.4.-.-</ecNumber>
    </submittedName>
</protein>
<dbReference type="EC" id="3.4.-.-" evidence="3"/>
<dbReference type="InterPro" id="IPR050570">
    <property type="entry name" value="Cell_wall_metabolism_enzyme"/>
</dbReference>
<feature type="domain" description="M23ase beta-sheet core" evidence="2">
    <location>
        <begin position="367"/>
        <end position="473"/>
    </location>
</feature>
<evidence type="ECO:0000259" key="2">
    <source>
        <dbReference type="Pfam" id="PF01551"/>
    </source>
</evidence>
<keyword evidence="1" id="KW-0732">Signal</keyword>
<accession>A0ABV7Z2G4</accession>
<evidence type="ECO:0000313" key="4">
    <source>
        <dbReference type="Proteomes" id="UP001595803"/>
    </source>
</evidence>
<dbReference type="Gene3D" id="2.70.70.10">
    <property type="entry name" value="Glucose Permease (Domain IIA)"/>
    <property type="match status" value="1"/>
</dbReference>
<organism evidence="3 4">
    <name type="scientific">Deinococcus rufus</name>
    <dbReference type="NCBI Taxonomy" id="2136097"/>
    <lineage>
        <taxon>Bacteria</taxon>
        <taxon>Thermotogati</taxon>
        <taxon>Deinococcota</taxon>
        <taxon>Deinococci</taxon>
        <taxon>Deinococcales</taxon>
        <taxon>Deinococcaceae</taxon>
        <taxon>Deinococcus</taxon>
    </lineage>
</organism>
<gene>
    <name evidence="3" type="ORF">ACFOSB_01975</name>
</gene>
<comment type="caution">
    <text evidence="3">The sequence shown here is derived from an EMBL/GenBank/DDBJ whole genome shotgun (WGS) entry which is preliminary data.</text>
</comment>
<feature type="signal peptide" evidence="1">
    <location>
        <begin position="1"/>
        <end position="23"/>
    </location>
</feature>
<dbReference type="CDD" id="cd12797">
    <property type="entry name" value="M23_peptidase"/>
    <property type="match status" value="1"/>
</dbReference>
<dbReference type="EMBL" id="JBHRZG010000002">
    <property type="protein sequence ID" value="MFC3831627.1"/>
    <property type="molecule type" value="Genomic_DNA"/>
</dbReference>
<feature type="chain" id="PRO_5046516593" evidence="1">
    <location>
        <begin position="24"/>
        <end position="651"/>
    </location>
</feature>
<evidence type="ECO:0000256" key="1">
    <source>
        <dbReference type="SAM" id="SignalP"/>
    </source>
</evidence>
<dbReference type="InterPro" id="IPR011055">
    <property type="entry name" value="Dup_hybrid_motif"/>
</dbReference>
<dbReference type="GO" id="GO:0016787">
    <property type="term" value="F:hydrolase activity"/>
    <property type="evidence" value="ECO:0007669"/>
    <property type="project" value="UniProtKB-KW"/>
</dbReference>
<dbReference type="InterPro" id="IPR016047">
    <property type="entry name" value="M23ase_b-sheet_dom"/>
</dbReference>
<dbReference type="Pfam" id="PF01551">
    <property type="entry name" value="Peptidase_M23"/>
    <property type="match status" value="1"/>
</dbReference>
<proteinExistence type="predicted"/>
<dbReference type="SUPFAM" id="SSF51261">
    <property type="entry name" value="Duplicated hybrid motif"/>
    <property type="match status" value="1"/>
</dbReference>
<name>A0ABV7Z2G4_9DEIO</name>
<reference evidence="4" key="1">
    <citation type="journal article" date="2019" name="Int. J. Syst. Evol. Microbiol.">
        <title>The Global Catalogue of Microorganisms (GCM) 10K type strain sequencing project: providing services to taxonomists for standard genome sequencing and annotation.</title>
        <authorList>
            <consortium name="The Broad Institute Genomics Platform"/>
            <consortium name="The Broad Institute Genome Sequencing Center for Infectious Disease"/>
            <person name="Wu L."/>
            <person name="Ma J."/>
        </authorList>
    </citation>
    <scope>NUCLEOTIDE SEQUENCE [LARGE SCALE GENOMIC DNA]</scope>
    <source>
        <strain evidence="4">CCTCC AB 2017081</strain>
    </source>
</reference>
<dbReference type="PANTHER" id="PTHR21666:SF270">
    <property type="entry name" value="MUREIN HYDROLASE ACTIVATOR ENVC"/>
    <property type="match status" value="1"/>
</dbReference>
<keyword evidence="3" id="KW-0378">Hydrolase</keyword>
<dbReference type="RefSeq" id="WP_322473725.1">
    <property type="nucleotide sequence ID" value="NZ_JBHRZG010000002.1"/>
</dbReference>
<dbReference type="Proteomes" id="UP001595803">
    <property type="component" value="Unassembled WGS sequence"/>
</dbReference>
<keyword evidence="4" id="KW-1185">Reference proteome</keyword>
<sequence length="651" mass="70236">MKVSALGRFLLLALAALHSTGAAQDPGMMLVNFSVPEPTPVGRVARSRIVTSVTRWQGLGAQPATRLQRTNVSAYLARSGIFSAATADAVAAAPIDVKDVVTASTVTYLGHRVSLRRGRGSIALTNQAVTQNGFDSAPKLTVLMPQLERRSQFSLEVNSALLGTDGSAPAGDDYRVVFDQIPADLQVSKTVTEDGKILLDFTTGDAAVTDQAVSFELYRTFPSLNPTLYGEDYLRHAYGAAAPPGTPTERRATIQSSSLRWTPMSSLFNKNRAATVALNRPPLKAIFAGFKLAPAVFKDPAQAISDGDLGRKNGYTRSEDTPLYRAIQSTGSCLQNIVSLDGADLTHAAHGWVFGASPTCYDIKDWQHEGTDFRAQPGQPIYAMLPGVVNAARPLPGGTVRPGGAVEVTLGRFTDSGGYANDVVMRYLHLNACQLQVQAGQTVRAGQLLGYISSRGTGPCTISFGPHFHLDVKVIRSRPAAHTNVSDYYFVDSLLFVNQVYRYLQNAPTADAPVTPDRAPTFTGWTLERCVRGSQAGPVLRAGAGVHRCDITIDTVPNGARPVRAEFSYELSYTGADGRPVRIALPDMDVWDTHTSSSALRLMAQGAQLRITLPLSVRKRPDRVYTELLVIGRLYFDNRASKTITQVIKVQ</sequence>